<sequence length="659" mass="73670">MLVVKNAEQLQREDEAAKNAKIEAEREATQPRIVDNLAAHVHKCWTTAKSHKVDIADRLTNCLRRRKGEYSPQKLAQIKEQGGSEIYMNLTGTKVHAAKAWLSDLFASSNDRPFHIEATPVPELPPEIAQSMISIAIQNAMMTAGSQQEVMAMTEQVLKQHEERIKSEINEEAEARMEKMAEYIEDMMVEGDFRGEFDAFLDDLVTYPFAILKGPIYRKQKRVKWVQDKQTGKHVAKMEDKLVRKFRRVSPFDFYPSPSTTNIGDHWHIEHVRFTPSTLTSMRGSKGYNSQNIAMALNDHRLGLRQWVFEDSERERLEGKRNFNHHQYENIDGLEFTGWIQGKQLLEWGIEQQINDPYEEYPVTVVVVGNYTIKASVNPDPNGKPGYYKATFRSIPNSFCGEALAEIIEDIQDAANATMRALINNMAIGAQPQIAIDLAQIPQGANITSIHPGKIWQFSSKGVNGAGQSKPGINFFSPDIKANELLTVYEKFERYADDKSGIPAYAYGSDQAAGAGKTASGLSMLMNAASKSMKEVVRAVDIHVIEPLVSNLYTSAMIDPDVPEDIKGDAQVKARGSDALMHKEATAMRQAEFLATTNNPTDMQIIGLEGRRVLLDSAAKAADLPSDRFVPTEDELRQKLMQEMAAVQQQAAAQGQVPQ</sequence>
<evidence type="ECO:0008006" key="4">
    <source>
        <dbReference type="Google" id="ProtNLM"/>
    </source>
</evidence>
<accession>A0AAC8XJG7</accession>
<name>A0AAC8XJG7_9ALTE</name>
<dbReference type="AlphaFoldDB" id="A0AAC8XJG7"/>
<organism evidence="2 3">
    <name type="scientific">Alteromonas mediterranea</name>
    <dbReference type="NCBI Taxonomy" id="314275"/>
    <lineage>
        <taxon>Bacteria</taxon>
        <taxon>Pseudomonadati</taxon>
        <taxon>Pseudomonadota</taxon>
        <taxon>Gammaproteobacteria</taxon>
        <taxon>Alteromonadales</taxon>
        <taxon>Alteromonadaceae</taxon>
        <taxon>Alteromonas/Salinimonas group</taxon>
        <taxon>Alteromonas</taxon>
    </lineage>
</organism>
<dbReference type="InterPro" id="IPR056909">
    <property type="entry name" value="SU10_portal"/>
</dbReference>
<dbReference type="EMBL" id="CP013928">
    <property type="protein sequence ID" value="AMJ78364.1"/>
    <property type="molecule type" value="Genomic_DNA"/>
</dbReference>
<gene>
    <name evidence="2" type="ORF">AV942_08695</name>
</gene>
<reference evidence="2 3" key="1">
    <citation type="submission" date="2015-12" db="EMBL/GenBank/DDBJ databases">
        <title>Intraspecies pangenome expansion in the marine bacterium Alteromonas.</title>
        <authorList>
            <person name="Lopez-Perez M."/>
            <person name="Rodriguez-Valera F."/>
        </authorList>
    </citation>
    <scope>NUCLEOTIDE SEQUENCE [LARGE SCALE GENOMIC DNA]</scope>
    <source>
        <strain evidence="2 3">UM8</strain>
    </source>
</reference>
<proteinExistence type="predicted"/>
<dbReference type="RefSeq" id="WP_015067000.1">
    <property type="nucleotide sequence ID" value="NZ_CP013928.1"/>
</dbReference>
<evidence type="ECO:0000313" key="2">
    <source>
        <dbReference type="EMBL" id="AMJ78364.1"/>
    </source>
</evidence>
<evidence type="ECO:0000313" key="3">
    <source>
        <dbReference type="Proteomes" id="UP000061468"/>
    </source>
</evidence>
<protein>
    <recommendedName>
        <fullName evidence="4">Portal protein</fullName>
    </recommendedName>
</protein>
<dbReference type="Proteomes" id="UP000061468">
    <property type="component" value="Chromosome"/>
</dbReference>
<feature type="coiled-coil region" evidence="1">
    <location>
        <begin position="151"/>
        <end position="190"/>
    </location>
</feature>
<evidence type="ECO:0000256" key="1">
    <source>
        <dbReference type="SAM" id="Coils"/>
    </source>
</evidence>
<dbReference type="Pfam" id="PF23899">
    <property type="entry name" value="SU10_portal"/>
    <property type="match status" value="1"/>
</dbReference>
<keyword evidence="1" id="KW-0175">Coiled coil</keyword>